<comment type="similarity">
    <text evidence="1">Belongs to the jacalin lectin family.</text>
</comment>
<evidence type="ECO:0000313" key="4">
    <source>
        <dbReference type="EMBL" id="KAG6754500.1"/>
    </source>
</evidence>
<dbReference type="AlphaFoldDB" id="A0A8X7YR14"/>
<reference evidence="4" key="1">
    <citation type="journal article" date="2020" name="bioRxiv">
        <title>Hybrid origin of Populus tomentosa Carr. identified through genome sequencing and phylogenomic analysis.</title>
        <authorList>
            <person name="An X."/>
            <person name="Gao K."/>
            <person name="Chen Z."/>
            <person name="Li J."/>
            <person name="Yang X."/>
            <person name="Yang X."/>
            <person name="Zhou J."/>
            <person name="Guo T."/>
            <person name="Zhao T."/>
            <person name="Huang S."/>
            <person name="Miao D."/>
            <person name="Khan W.U."/>
            <person name="Rao P."/>
            <person name="Ye M."/>
            <person name="Lei B."/>
            <person name="Liao W."/>
            <person name="Wang J."/>
            <person name="Ji L."/>
            <person name="Li Y."/>
            <person name="Guo B."/>
            <person name="Mustafa N.S."/>
            <person name="Li S."/>
            <person name="Yun Q."/>
            <person name="Keller S.R."/>
            <person name="Mao J."/>
            <person name="Zhang R."/>
            <person name="Strauss S.H."/>
        </authorList>
    </citation>
    <scope>NUCLEOTIDE SEQUENCE</scope>
    <source>
        <strain evidence="4">GM15</strain>
        <tissue evidence="4">Leaf</tissue>
    </source>
</reference>
<sequence length="356" mass="39467">MYVVLFKKMVDGGEEPICCKYNTSSNECWRRFLTDDIENLTDITWLRSSIYHPLNQISSFRLNWEGLQTRLVSRNGYKSKFIHSVKLPSAENCLLRILFSPSGCQYRIALVQPTGKHGFCASEASHPRLCSLPPRILLLIDIIFASVPLCSATISAHLLHLLSSHMENGKEQSAARKKSTILVGPWGGNGGNSWDDGIYHGVREITIVYDQCIDSIQVVYDKNGKPITAENHGGVGGSRTAEIKLQYPEEYLTSVSGHYCPVVYGGSPVIRSLAFSSNRRTFGPFGVEEGTPFTLSMDGASIVGLKGRGGWYLDAIGFRLSRIQSTKVLKKFQQKLQRLTSTVSKSSASKDAEKTY</sequence>
<gene>
    <name evidence="4" type="ORF">POTOM_042540</name>
</gene>
<evidence type="ECO:0000256" key="1">
    <source>
        <dbReference type="ARBA" id="ARBA00006568"/>
    </source>
</evidence>
<comment type="caution">
    <text evidence="4">The sequence shown here is derived from an EMBL/GenBank/DDBJ whole genome shotgun (WGS) entry which is preliminary data.</text>
</comment>
<dbReference type="FunFam" id="2.100.10.30:FF:000001">
    <property type="entry name" value="Jacalin-related lectin 33"/>
    <property type="match status" value="1"/>
</dbReference>
<evidence type="ECO:0000313" key="5">
    <source>
        <dbReference type="Proteomes" id="UP000886885"/>
    </source>
</evidence>
<dbReference type="CDD" id="cd09612">
    <property type="entry name" value="Jacalin"/>
    <property type="match status" value="1"/>
</dbReference>
<keyword evidence="5" id="KW-1185">Reference proteome</keyword>
<organism evidence="4 5">
    <name type="scientific">Populus tomentosa</name>
    <name type="common">Chinese white poplar</name>
    <dbReference type="NCBI Taxonomy" id="118781"/>
    <lineage>
        <taxon>Eukaryota</taxon>
        <taxon>Viridiplantae</taxon>
        <taxon>Streptophyta</taxon>
        <taxon>Embryophyta</taxon>
        <taxon>Tracheophyta</taxon>
        <taxon>Spermatophyta</taxon>
        <taxon>Magnoliopsida</taxon>
        <taxon>eudicotyledons</taxon>
        <taxon>Gunneridae</taxon>
        <taxon>Pentapetalae</taxon>
        <taxon>rosids</taxon>
        <taxon>fabids</taxon>
        <taxon>Malpighiales</taxon>
        <taxon>Salicaceae</taxon>
        <taxon>Saliceae</taxon>
        <taxon>Populus</taxon>
    </lineage>
</organism>
<dbReference type="InterPro" id="IPR033734">
    <property type="entry name" value="Jacalin-like_lectin_dom_plant"/>
</dbReference>
<dbReference type="GO" id="GO:0005537">
    <property type="term" value="F:D-mannose binding"/>
    <property type="evidence" value="ECO:0007669"/>
    <property type="project" value="UniProtKB-ARBA"/>
</dbReference>
<dbReference type="InterPro" id="IPR001229">
    <property type="entry name" value="Jacalin-like_lectin_dom"/>
</dbReference>
<dbReference type="PANTHER" id="PTHR47293">
    <property type="entry name" value="JACALIN-RELATED LECTIN 3"/>
    <property type="match status" value="1"/>
</dbReference>
<keyword evidence="2" id="KW-0430">Lectin</keyword>
<accession>A0A8X7YR14</accession>
<proteinExistence type="inferred from homology"/>
<name>A0A8X7YR14_POPTO</name>
<dbReference type="PANTHER" id="PTHR47293:SF15">
    <property type="entry name" value="JACALIN-RELATED LECTIN 19"/>
    <property type="match status" value="1"/>
</dbReference>
<dbReference type="GO" id="GO:0005536">
    <property type="term" value="F:D-glucose binding"/>
    <property type="evidence" value="ECO:0007669"/>
    <property type="project" value="UniProtKB-ARBA"/>
</dbReference>
<dbReference type="SMART" id="SM00915">
    <property type="entry name" value="Jacalin"/>
    <property type="match status" value="1"/>
</dbReference>
<feature type="domain" description="Jacalin-type lectin" evidence="3">
    <location>
        <begin position="180"/>
        <end position="322"/>
    </location>
</feature>
<dbReference type="OrthoDB" id="1901752at2759"/>
<dbReference type="Proteomes" id="UP000886885">
    <property type="component" value="Chromosome 12A"/>
</dbReference>
<dbReference type="EMBL" id="JAAWWB010000023">
    <property type="protein sequence ID" value="KAG6754500.1"/>
    <property type="molecule type" value="Genomic_DNA"/>
</dbReference>
<evidence type="ECO:0000259" key="3">
    <source>
        <dbReference type="PROSITE" id="PS51752"/>
    </source>
</evidence>
<protein>
    <recommendedName>
        <fullName evidence="3">Jacalin-type lectin domain-containing protein</fullName>
    </recommendedName>
</protein>
<dbReference type="PROSITE" id="PS51752">
    <property type="entry name" value="JACALIN_LECTIN"/>
    <property type="match status" value="1"/>
</dbReference>
<dbReference type="Pfam" id="PF01419">
    <property type="entry name" value="Jacalin"/>
    <property type="match status" value="1"/>
</dbReference>
<evidence type="ECO:0000256" key="2">
    <source>
        <dbReference type="ARBA" id="ARBA00022734"/>
    </source>
</evidence>